<evidence type="ECO:0000313" key="4">
    <source>
        <dbReference type="Proteomes" id="UP000017052"/>
    </source>
</evidence>
<reference evidence="3" key="1">
    <citation type="submission" date="2013-08" db="EMBL/GenBank/DDBJ databases">
        <authorList>
            <person name="Durkin A.S."/>
            <person name="Haft D.R."/>
            <person name="McCorrison J."/>
            <person name="Torralba M."/>
            <person name="Gillis M."/>
            <person name="Haft D.H."/>
            <person name="Methe B."/>
            <person name="Sutton G."/>
            <person name="Nelson K.E."/>
        </authorList>
    </citation>
    <scope>NUCLEOTIDE SEQUENCE [LARGE SCALE GENOMIC DNA]</scope>
    <source>
        <strain evidence="3">F0233</strain>
    </source>
</reference>
<comment type="caution">
    <text evidence="3">The sequence shown here is derived from an EMBL/GenBank/DDBJ whole genome shotgun (WGS) entry which is preliminary data.</text>
</comment>
<dbReference type="EMBL" id="ACVN02000250">
    <property type="protein sequence ID" value="ERK52658.1"/>
    <property type="molecule type" value="Genomic_DNA"/>
</dbReference>
<dbReference type="RefSeq" id="WP_021798293.1">
    <property type="nucleotide sequence ID" value="NZ_ACVN02000250.1"/>
</dbReference>
<dbReference type="AlphaFoldDB" id="U2RGH7"/>
<dbReference type="Proteomes" id="UP000017052">
    <property type="component" value="Unassembled WGS sequence"/>
</dbReference>
<organism evidence="3 4">
    <name type="scientific">Propionibacterium acidifaciens F0233</name>
    <dbReference type="NCBI Taxonomy" id="553198"/>
    <lineage>
        <taxon>Bacteria</taxon>
        <taxon>Bacillati</taxon>
        <taxon>Actinomycetota</taxon>
        <taxon>Actinomycetes</taxon>
        <taxon>Propionibacteriales</taxon>
        <taxon>Propionibacteriaceae</taxon>
        <taxon>Propionibacterium</taxon>
    </lineage>
</organism>
<sequence length="153" mass="16526">MIDRDKILVEATRTRRQRLMSALTFGGLPDRRTVTDNIGRFVGSAVLAAAIGAGCLGGSFIVDTLQEQRMTTTSNDYRSAVQGAAELEAGATADPRTGYPLDADTGWAVAPDGTAYDPRSGWQVDTGTGRLIDPTTKYEIDPQTLQVHPKERR</sequence>
<evidence type="ECO:0000313" key="3">
    <source>
        <dbReference type="EMBL" id="ERK52658.1"/>
    </source>
</evidence>
<dbReference type="GeneID" id="95361140"/>
<protein>
    <submittedName>
        <fullName evidence="3">Uncharacterized protein</fullName>
    </submittedName>
</protein>
<feature type="transmembrane region" description="Helical" evidence="2">
    <location>
        <begin position="41"/>
        <end position="62"/>
    </location>
</feature>
<proteinExistence type="predicted"/>
<keyword evidence="4" id="KW-1185">Reference proteome</keyword>
<keyword evidence="2" id="KW-0472">Membrane</keyword>
<evidence type="ECO:0000256" key="1">
    <source>
        <dbReference type="SAM" id="MobiDB-lite"/>
    </source>
</evidence>
<gene>
    <name evidence="3" type="ORF">HMPREF0682_0162</name>
</gene>
<keyword evidence="2" id="KW-0812">Transmembrane</keyword>
<accession>U2RGH7</accession>
<name>U2RGH7_9ACTN</name>
<feature type="region of interest" description="Disordered" evidence="1">
    <location>
        <begin position="110"/>
        <end position="134"/>
    </location>
</feature>
<keyword evidence="2" id="KW-1133">Transmembrane helix</keyword>
<evidence type="ECO:0000256" key="2">
    <source>
        <dbReference type="SAM" id="Phobius"/>
    </source>
</evidence>